<feature type="transmembrane region" description="Helical" evidence="2">
    <location>
        <begin position="99"/>
        <end position="116"/>
    </location>
</feature>
<dbReference type="InterPro" id="IPR045155">
    <property type="entry name" value="Beta-lactam_cat"/>
</dbReference>
<evidence type="ECO:0000313" key="8">
    <source>
        <dbReference type="Proteomes" id="UP000199686"/>
    </source>
</evidence>
<evidence type="ECO:0000259" key="4">
    <source>
        <dbReference type="Pfam" id="PF13354"/>
    </source>
</evidence>
<dbReference type="EMBL" id="FJMZ01000019">
    <property type="protein sequence ID" value="SBO15752.1"/>
    <property type="molecule type" value="Genomic_DNA"/>
</dbReference>
<dbReference type="InterPro" id="IPR026870">
    <property type="entry name" value="Zinc_ribbon_dom"/>
</dbReference>
<keyword evidence="2" id="KW-0472">Membrane</keyword>
<gene>
    <name evidence="6" type="ORF">SAMN04488507_10614</name>
    <name evidence="5" type="ORF">TFLO_1773</name>
</gene>
<feature type="compositionally biased region" description="Low complexity" evidence="1">
    <location>
        <begin position="130"/>
        <end position="159"/>
    </location>
</feature>
<accession>A0AB38BL54</accession>
<reference evidence="6 8" key="2">
    <citation type="submission" date="2016-10" db="EMBL/GenBank/DDBJ databases">
        <authorList>
            <person name="Varghese N."/>
            <person name="Submissions S."/>
        </authorList>
    </citation>
    <scope>NUCLEOTIDE SEQUENCE [LARGE SCALE GENOMIC DNA]</scope>
    <source>
        <strain evidence="6 8">DSM 2094</strain>
    </source>
</reference>
<dbReference type="InterPro" id="IPR012338">
    <property type="entry name" value="Beta-lactam/transpept-like"/>
</dbReference>
<evidence type="ECO:0000256" key="1">
    <source>
        <dbReference type="SAM" id="MobiDB-lite"/>
    </source>
</evidence>
<dbReference type="PANTHER" id="PTHR35333">
    <property type="entry name" value="BETA-LACTAMASE"/>
    <property type="match status" value="1"/>
</dbReference>
<dbReference type="EMBL" id="FOQC01000061">
    <property type="protein sequence ID" value="SFI15107.1"/>
    <property type="molecule type" value="Genomic_DNA"/>
</dbReference>
<dbReference type="Pfam" id="PF13240">
    <property type="entry name" value="Zn_Ribbon_1"/>
    <property type="match status" value="1"/>
</dbReference>
<evidence type="ECO:0000259" key="3">
    <source>
        <dbReference type="Pfam" id="PF13240"/>
    </source>
</evidence>
<dbReference type="RefSeq" id="WP_086989205.1">
    <property type="nucleotide sequence ID" value="NZ_FJMZ01000019.1"/>
</dbReference>
<sequence>MKFCEECGSPLKPDSKFCENCGMKIDELHPEPPIDSKTEPAIIEEPFYSKTETSIKAEPIVQPKQPISESTLRSTLREEHTPDSQKIGVPVLNRKKNTWLYFIALVMIIAGAVYFFNRNSADAFNTAATESSSISSIADSDESSSTATSTSESESSSEQADSEEEVKNEDVITAFDSNQVRSIIENAYSPIMGTFSAYVSRIGNENEVVVNEQPQRAASTIKLFIMLTTYSKANANELDLDSIHRLYEDEKVGGTGIIQDMPGGSELTIRELIRLMIVESDNTAANIMIDELGGFESINQMISKMGCYNTALNRKMMDTNALESGIDNYTSAKDLGVIMKKLYMNTLISEEYDNEMLSILSHNTDHSKLPYHLPYGATVFNKTGTYSTYGVENDVAIIANENGAFVVSVMTQDGSAVEQIDAMKSLGLNLYENILN</sequence>
<dbReference type="SUPFAM" id="SSF56601">
    <property type="entry name" value="beta-lactamase/transpeptidase-like"/>
    <property type="match status" value="1"/>
</dbReference>
<dbReference type="Proteomes" id="UP000195947">
    <property type="component" value="Unassembled WGS sequence"/>
</dbReference>
<dbReference type="PANTHER" id="PTHR35333:SF3">
    <property type="entry name" value="BETA-LACTAMASE-TYPE TRANSPEPTIDASE FOLD CONTAINING PROTEIN"/>
    <property type="match status" value="1"/>
</dbReference>
<evidence type="ECO:0000256" key="2">
    <source>
        <dbReference type="SAM" id="Phobius"/>
    </source>
</evidence>
<feature type="domain" description="Beta-lactamase class A catalytic" evidence="4">
    <location>
        <begin position="198"/>
        <end position="411"/>
    </location>
</feature>
<evidence type="ECO:0000313" key="7">
    <source>
        <dbReference type="Proteomes" id="UP000195947"/>
    </source>
</evidence>
<keyword evidence="7" id="KW-1185">Reference proteome</keyword>
<feature type="domain" description="Zinc-ribbon" evidence="3">
    <location>
        <begin position="3"/>
        <end position="24"/>
    </location>
</feature>
<dbReference type="Gene3D" id="3.40.710.10">
    <property type="entry name" value="DD-peptidase/beta-lactamase superfamily"/>
    <property type="match status" value="1"/>
</dbReference>
<comment type="caution">
    <text evidence="6">The sequence shown here is derived from an EMBL/GenBank/DDBJ whole genome shotgun (WGS) entry which is preliminary data.</text>
</comment>
<evidence type="ECO:0000313" key="5">
    <source>
        <dbReference type="EMBL" id="SBO15752.1"/>
    </source>
</evidence>
<feature type="region of interest" description="Disordered" evidence="1">
    <location>
        <begin position="130"/>
        <end position="168"/>
    </location>
</feature>
<evidence type="ECO:0000313" key="6">
    <source>
        <dbReference type="EMBL" id="SFI15107.1"/>
    </source>
</evidence>
<reference evidence="5 7" key="1">
    <citation type="submission" date="2016-02" db="EMBL/GenBank/DDBJ databases">
        <authorList>
            <person name="Strepis N."/>
        </authorList>
    </citation>
    <scope>NUCLEOTIDE SEQUENCE [LARGE SCALE GENOMIC DNA]</scope>
    <source>
        <strain evidence="5">Trichococcus flocculiformis</strain>
    </source>
</reference>
<dbReference type="GO" id="GO:0046677">
    <property type="term" value="P:response to antibiotic"/>
    <property type="evidence" value="ECO:0007669"/>
    <property type="project" value="InterPro"/>
</dbReference>
<name>A0AB38BL54_9LACT</name>
<organism evidence="6 8">
    <name type="scientific">Trichococcus flocculiformis</name>
    <dbReference type="NCBI Taxonomy" id="82803"/>
    <lineage>
        <taxon>Bacteria</taxon>
        <taxon>Bacillati</taxon>
        <taxon>Bacillota</taxon>
        <taxon>Bacilli</taxon>
        <taxon>Lactobacillales</taxon>
        <taxon>Carnobacteriaceae</taxon>
        <taxon>Trichococcus</taxon>
    </lineage>
</organism>
<keyword evidence="2" id="KW-0812">Transmembrane</keyword>
<dbReference type="GO" id="GO:0008800">
    <property type="term" value="F:beta-lactamase activity"/>
    <property type="evidence" value="ECO:0007669"/>
    <property type="project" value="InterPro"/>
</dbReference>
<dbReference type="Pfam" id="PF13354">
    <property type="entry name" value="Beta-lactamase2"/>
    <property type="match status" value="1"/>
</dbReference>
<protein>
    <submittedName>
        <fullName evidence="6">Beta-lactamase class A</fullName>
    </submittedName>
</protein>
<dbReference type="AlphaFoldDB" id="A0AB38BL54"/>
<proteinExistence type="predicted"/>
<dbReference type="InterPro" id="IPR000871">
    <property type="entry name" value="Beta-lactam_class-A"/>
</dbReference>
<dbReference type="Proteomes" id="UP000199686">
    <property type="component" value="Unassembled WGS sequence"/>
</dbReference>
<dbReference type="GO" id="GO:0030655">
    <property type="term" value="P:beta-lactam antibiotic catabolic process"/>
    <property type="evidence" value="ECO:0007669"/>
    <property type="project" value="InterPro"/>
</dbReference>
<keyword evidence="2" id="KW-1133">Transmembrane helix</keyword>